<dbReference type="EMBL" id="CP019628">
    <property type="protein sequence ID" value="AQQ01334.1"/>
    <property type="molecule type" value="Genomic_DNA"/>
</dbReference>
<dbReference type="InterPro" id="IPR018688">
    <property type="entry name" value="PpoB2-like"/>
</dbReference>
<dbReference type="KEGG" id="paln:B0W48_17085"/>
<keyword evidence="1" id="KW-0812">Transmembrane</keyword>
<reference evidence="2 3" key="1">
    <citation type="submission" date="2017-02" db="EMBL/GenBank/DDBJ databases">
        <title>Complete genome sequence of the cold-active Pseudoalteromonas aliena strain EH1 isolated from Arctic seawater.</title>
        <authorList>
            <person name="Kim E."/>
            <person name="Heo E."/>
            <person name="Kim H."/>
            <person name="Kim D."/>
        </authorList>
    </citation>
    <scope>NUCLEOTIDE SEQUENCE [LARGE SCALE GENOMIC DNA]</scope>
    <source>
        <strain evidence="2 3">EH1</strain>
    </source>
</reference>
<feature type="transmembrane region" description="Helical" evidence="1">
    <location>
        <begin position="131"/>
        <end position="150"/>
    </location>
</feature>
<organism evidence="2 3">
    <name type="scientific">Pseudoalteromonas aliena</name>
    <dbReference type="NCBI Taxonomy" id="247523"/>
    <lineage>
        <taxon>Bacteria</taxon>
        <taxon>Pseudomonadati</taxon>
        <taxon>Pseudomonadota</taxon>
        <taxon>Gammaproteobacteria</taxon>
        <taxon>Alteromonadales</taxon>
        <taxon>Pseudoalteromonadaceae</taxon>
        <taxon>Pseudoalteromonas</taxon>
    </lineage>
</organism>
<evidence type="ECO:0000313" key="2">
    <source>
        <dbReference type="EMBL" id="AQQ01334.1"/>
    </source>
</evidence>
<protein>
    <recommendedName>
        <fullName evidence="4">Metal-binding protein</fullName>
    </recommendedName>
</protein>
<feature type="transmembrane region" description="Helical" evidence="1">
    <location>
        <begin position="199"/>
        <end position="219"/>
    </location>
</feature>
<evidence type="ECO:0008006" key="4">
    <source>
        <dbReference type="Google" id="ProtNLM"/>
    </source>
</evidence>
<gene>
    <name evidence="2" type="ORF">B0W48_17085</name>
</gene>
<dbReference type="Pfam" id="PF09948">
    <property type="entry name" value="PpoB2"/>
    <property type="match status" value="1"/>
</dbReference>
<feature type="transmembrane region" description="Helical" evidence="1">
    <location>
        <begin position="12"/>
        <end position="34"/>
    </location>
</feature>
<dbReference type="Proteomes" id="UP000188243">
    <property type="component" value="Chromosome"/>
</dbReference>
<proteinExistence type="predicted"/>
<keyword evidence="1" id="KW-0472">Membrane</keyword>
<name>A0A1Q2H1U7_9GAMM</name>
<keyword evidence="1" id="KW-1133">Transmembrane helix</keyword>
<dbReference type="RefSeq" id="WP_077537977.1">
    <property type="nucleotide sequence ID" value="NZ_CP019628.1"/>
</dbReference>
<feature type="transmembrane region" description="Helical" evidence="1">
    <location>
        <begin position="67"/>
        <end position="87"/>
    </location>
</feature>
<evidence type="ECO:0000256" key="1">
    <source>
        <dbReference type="SAM" id="Phobius"/>
    </source>
</evidence>
<sequence length="248" mass="28394">MLTSSRRRVSYLKVANPHWFVLVFAALLWVYYVWQQLSIGNAPHHQHMHHGMHANTESSLLKLAFDWMVMVYAMMLPMTSGTIRSIVNRIPLTRQSRSLVVFIFGYSLIWFIFGLVLLYLTALLADSSLTMMFEGFPVAAIAYALAGFLCNAKFRIRLLTACGSIWSPRITGLKADIDILRIGFDEGVKCVQTCAHIMIAIHIAGHSLLQMAILTIALFYEKHLYRNKKNLLRNTCMLLSVWELIMFY</sequence>
<evidence type="ECO:0000313" key="3">
    <source>
        <dbReference type="Proteomes" id="UP000188243"/>
    </source>
</evidence>
<dbReference type="AlphaFoldDB" id="A0A1Q2H1U7"/>
<feature type="transmembrane region" description="Helical" evidence="1">
    <location>
        <begin position="99"/>
        <end position="125"/>
    </location>
</feature>
<accession>A0A1Q2H1U7</accession>